<gene>
    <name evidence="2" type="ORF">FIV46_09290</name>
</gene>
<dbReference type="InterPro" id="IPR036010">
    <property type="entry name" value="2Fe-2S_ferredoxin-like_sf"/>
</dbReference>
<dbReference type="EMBL" id="VFIY01000008">
    <property type="protein sequence ID" value="TPD60235.1"/>
    <property type="molecule type" value="Genomic_DNA"/>
</dbReference>
<dbReference type="GO" id="GO:0051536">
    <property type="term" value="F:iron-sulfur cluster binding"/>
    <property type="evidence" value="ECO:0007669"/>
    <property type="project" value="InterPro"/>
</dbReference>
<keyword evidence="3" id="KW-1185">Reference proteome</keyword>
<comment type="caution">
    <text evidence="2">The sequence shown here is derived from an EMBL/GenBank/DDBJ whole genome shotgun (WGS) entry which is preliminary data.</text>
</comment>
<keyword evidence="1" id="KW-0560">Oxidoreductase</keyword>
<dbReference type="RefSeq" id="WP_139940645.1">
    <property type="nucleotide sequence ID" value="NZ_JBHSYP010000027.1"/>
</dbReference>
<dbReference type="Proteomes" id="UP000319148">
    <property type="component" value="Unassembled WGS sequence"/>
</dbReference>
<sequence length="101" mass="10954">MAKRVIKDIDRSREITLTLNGAPVTAYRGETLATVIMLSGDPACRSDRDGQPRAPFCNMGVCYDCLVEIGPVGQARKVRACMTPVREGLEVRTLVKKGDGS</sequence>
<name>A0A501PJ32_9PROT</name>
<evidence type="ECO:0000313" key="3">
    <source>
        <dbReference type="Proteomes" id="UP000319148"/>
    </source>
</evidence>
<protein>
    <submittedName>
        <fullName evidence="2">(2Fe-2S)-binding protein</fullName>
    </submittedName>
</protein>
<proteinExistence type="predicted"/>
<dbReference type="GO" id="GO:0016491">
    <property type="term" value="F:oxidoreductase activity"/>
    <property type="evidence" value="ECO:0007669"/>
    <property type="project" value="UniProtKB-KW"/>
</dbReference>
<dbReference type="AlphaFoldDB" id="A0A501PJ32"/>
<evidence type="ECO:0000313" key="2">
    <source>
        <dbReference type="EMBL" id="TPD60235.1"/>
    </source>
</evidence>
<evidence type="ECO:0000256" key="1">
    <source>
        <dbReference type="ARBA" id="ARBA00023002"/>
    </source>
</evidence>
<accession>A0A501PJ32</accession>
<dbReference type="InterPro" id="IPR042204">
    <property type="entry name" value="2Fe-2S-bd_N"/>
</dbReference>
<dbReference type="SUPFAM" id="SSF54292">
    <property type="entry name" value="2Fe-2S ferredoxin-like"/>
    <property type="match status" value="1"/>
</dbReference>
<dbReference type="OrthoDB" id="573392at2"/>
<reference evidence="3" key="1">
    <citation type="submission" date="2019-06" db="EMBL/GenBank/DDBJ databases">
        <title>The complete genome of Emcibacter congregatus ZYLT.</title>
        <authorList>
            <person name="Zhao Z."/>
        </authorList>
    </citation>
    <scope>NUCLEOTIDE SEQUENCE [LARGE SCALE GENOMIC DNA]</scope>
    <source>
        <strain evidence="3">MCCC 1A06723</strain>
    </source>
</reference>
<dbReference type="Gene3D" id="3.10.20.440">
    <property type="entry name" value="2Fe-2S iron-sulphur cluster binding domain, sarcosine oxidase, alpha subunit, N-terminal domain"/>
    <property type="match status" value="1"/>
</dbReference>
<dbReference type="Pfam" id="PF13510">
    <property type="entry name" value="Fer2_4"/>
    <property type="match status" value="1"/>
</dbReference>
<organism evidence="2 3">
    <name type="scientific">Emcibacter nanhaiensis</name>
    <dbReference type="NCBI Taxonomy" id="1505037"/>
    <lineage>
        <taxon>Bacteria</taxon>
        <taxon>Pseudomonadati</taxon>
        <taxon>Pseudomonadota</taxon>
        <taxon>Alphaproteobacteria</taxon>
        <taxon>Emcibacterales</taxon>
        <taxon>Emcibacteraceae</taxon>
        <taxon>Emcibacter</taxon>
    </lineage>
</organism>